<dbReference type="KEGG" id="dku:Desku_0941"/>
<proteinExistence type="predicted"/>
<reference evidence="2" key="1">
    <citation type="submission" date="2011-05" db="EMBL/GenBank/DDBJ databases">
        <title>Complete sequence of Desulfotomaculum kuznetsovii DSM 6115.</title>
        <authorList>
            <person name="Lucas S."/>
            <person name="Han J."/>
            <person name="Lapidus A."/>
            <person name="Cheng J.-F."/>
            <person name="Goodwin L."/>
            <person name="Pitluck S."/>
            <person name="Peters L."/>
            <person name="Mikhailova N."/>
            <person name="Lu M."/>
            <person name="Saunders E."/>
            <person name="Han C."/>
            <person name="Tapia R."/>
            <person name="Land M."/>
            <person name="Hauser L."/>
            <person name="Kyrpides N."/>
            <person name="Ivanova N."/>
            <person name="Pagani I."/>
            <person name="Nazina T."/>
            <person name="Ivanova A."/>
            <person name="Parshina S."/>
            <person name="Kuever J."/>
            <person name="Muyzer G."/>
            <person name="Plugge C."/>
            <person name="Stams A."/>
            <person name="Woyke T."/>
        </authorList>
    </citation>
    <scope>NUCLEOTIDE SEQUENCE [LARGE SCALE GENOMIC DNA]</scope>
    <source>
        <strain evidence="2">DSM 6115 / VKM B-1805 / 17</strain>
    </source>
</reference>
<name>A0AAU8PB70_DESK7</name>
<dbReference type="Proteomes" id="UP000009229">
    <property type="component" value="Chromosome"/>
</dbReference>
<dbReference type="AlphaFoldDB" id="A0AAU8PB70"/>
<keyword evidence="2" id="KW-1185">Reference proteome</keyword>
<sequence>MAVLNSATCFLITGVVKLSCRILIRLPVLLRYRKKGVLFTASFKRPGKVKNTGPKASLCLFQPGGALFFQKGGMGRAGKVRPQKAMICCPKCFTRENVRYISRVPHFIFGSGLKATELPLYRCVNCGHIFVSEDTKFFLCKSLGDEEARFCIKRHIELLNEDLKRWKREIEEINRTMASNMITCRR</sequence>
<dbReference type="EMBL" id="CP002770">
    <property type="protein sequence ID" value="AEG14540.1"/>
    <property type="molecule type" value="Genomic_DNA"/>
</dbReference>
<organism evidence="1 2">
    <name type="scientific">Desulfofundulus kuznetsovii (strain DSM 6115 / VKM B-1805 / 17)</name>
    <name type="common">Desulfotomaculum kuznetsovii</name>
    <dbReference type="NCBI Taxonomy" id="760568"/>
    <lineage>
        <taxon>Bacteria</taxon>
        <taxon>Bacillati</taxon>
        <taxon>Bacillota</taxon>
        <taxon>Clostridia</taxon>
        <taxon>Eubacteriales</taxon>
        <taxon>Peptococcaceae</taxon>
        <taxon>Desulfofundulus</taxon>
    </lineage>
</organism>
<gene>
    <name evidence="1" type="ordered locus">Desku_0941</name>
</gene>
<accession>A0AAU8PB70</accession>
<protein>
    <submittedName>
        <fullName evidence="1">Uncharacterized protein</fullName>
    </submittedName>
</protein>
<evidence type="ECO:0000313" key="1">
    <source>
        <dbReference type="EMBL" id="AEG14540.1"/>
    </source>
</evidence>
<evidence type="ECO:0000313" key="2">
    <source>
        <dbReference type="Proteomes" id="UP000009229"/>
    </source>
</evidence>